<dbReference type="PANTHER" id="PTHR36934:SF1">
    <property type="entry name" value="THIOESTERASE DOMAIN-CONTAINING PROTEIN"/>
    <property type="match status" value="1"/>
</dbReference>
<evidence type="ECO:0000313" key="4">
    <source>
        <dbReference type="Proteomes" id="UP000199208"/>
    </source>
</evidence>
<dbReference type="SUPFAM" id="SSF54637">
    <property type="entry name" value="Thioesterase/thiol ester dehydrase-isomerase"/>
    <property type="match status" value="1"/>
</dbReference>
<dbReference type="InterPro" id="IPR029069">
    <property type="entry name" value="HotDog_dom_sf"/>
</dbReference>
<dbReference type="CDD" id="cd03440">
    <property type="entry name" value="hot_dog"/>
    <property type="match status" value="1"/>
</dbReference>
<feature type="domain" description="Fluoroacetyl-CoA-specific thioesterase-like" evidence="2">
    <location>
        <begin position="19"/>
        <end position="122"/>
    </location>
</feature>
<dbReference type="RefSeq" id="WP_092592321.1">
    <property type="nucleotide sequence ID" value="NZ_FMWL01000017.1"/>
</dbReference>
<reference evidence="3 4" key="1">
    <citation type="submission" date="2016-10" db="EMBL/GenBank/DDBJ databases">
        <authorList>
            <person name="de Groot N.N."/>
        </authorList>
    </citation>
    <scope>NUCLEOTIDE SEQUENCE [LARGE SCALE GENOMIC DNA]</scope>
    <source>
        <strain evidence="3 4">DSM 2784</strain>
    </source>
</reference>
<dbReference type="Pfam" id="PF22636">
    <property type="entry name" value="FlK"/>
    <property type="match status" value="1"/>
</dbReference>
<evidence type="ECO:0000256" key="1">
    <source>
        <dbReference type="PIRSR" id="PIRSR014972-2"/>
    </source>
</evidence>
<name>A0A1G5S4C0_9FIRM</name>
<evidence type="ECO:0000313" key="3">
    <source>
        <dbReference type="EMBL" id="SCZ81215.1"/>
    </source>
</evidence>
<dbReference type="STRING" id="1120920.SAMN03080599_02663"/>
<dbReference type="AlphaFoldDB" id="A0A1G5S4C0"/>
<dbReference type="Gene3D" id="3.10.129.10">
    <property type="entry name" value="Hotdog Thioesterase"/>
    <property type="match status" value="1"/>
</dbReference>
<dbReference type="InterPro" id="IPR025540">
    <property type="entry name" value="FlK"/>
</dbReference>
<feature type="binding site" evidence="1">
    <location>
        <position position="66"/>
    </location>
    <ligand>
        <name>CoA</name>
        <dbReference type="ChEBI" id="CHEBI:57287"/>
    </ligand>
</feature>
<evidence type="ECO:0000259" key="2">
    <source>
        <dbReference type="Pfam" id="PF22636"/>
    </source>
</evidence>
<dbReference type="EMBL" id="FMWL01000017">
    <property type="protein sequence ID" value="SCZ81215.1"/>
    <property type="molecule type" value="Genomic_DNA"/>
</dbReference>
<proteinExistence type="predicted"/>
<gene>
    <name evidence="3" type="ORF">SAMN03080599_02663</name>
</gene>
<keyword evidence="4" id="KW-1185">Reference proteome</keyword>
<organism evidence="3 4">
    <name type="scientific">Acidaminobacter hydrogenoformans DSM 2784</name>
    <dbReference type="NCBI Taxonomy" id="1120920"/>
    <lineage>
        <taxon>Bacteria</taxon>
        <taxon>Bacillati</taxon>
        <taxon>Bacillota</taxon>
        <taxon>Clostridia</taxon>
        <taxon>Peptostreptococcales</taxon>
        <taxon>Acidaminobacteraceae</taxon>
        <taxon>Acidaminobacter</taxon>
    </lineage>
</organism>
<dbReference type="Proteomes" id="UP000199208">
    <property type="component" value="Unassembled WGS sequence"/>
</dbReference>
<dbReference type="PIRSF" id="PIRSF014972">
    <property type="entry name" value="FlK"/>
    <property type="match status" value="1"/>
</dbReference>
<dbReference type="PANTHER" id="PTHR36934">
    <property type="entry name" value="BLR0278 PROTEIN"/>
    <property type="match status" value="1"/>
</dbReference>
<dbReference type="OrthoDB" id="6902891at2"/>
<feature type="binding site" evidence="1">
    <location>
        <position position="66"/>
    </location>
    <ligand>
        <name>substrate</name>
    </ligand>
</feature>
<dbReference type="InterPro" id="IPR054485">
    <property type="entry name" value="FlK-like_dom"/>
</dbReference>
<protein>
    <submittedName>
        <fullName evidence="3">Predicted thioesterase</fullName>
    </submittedName>
</protein>
<accession>A0A1G5S4C0</accession>
<sequence length="142" mass="15415">MINVPVFEPGEFLTIQKIVTEDDTAVHYGSGALDTLLATPSLVALMIEAATRLVDSRLPEGYVSVGKSLSITHEKPTVLGETVTIKVSVVNQESNYIQLEMEAFDEEGVIGHGKLDRFVVNKTRLMEKAAEEAVSNQIGVNV</sequence>
<feature type="binding site" evidence="1">
    <location>
        <position position="117"/>
    </location>
    <ligand>
        <name>substrate</name>
    </ligand>
</feature>